<keyword evidence="1" id="KW-0812">Transmembrane</keyword>
<accession>A0A0L8GCH7</accession>
<keyword evidence="1" id="KW-1133">Transmembrane helix</keyword>
<dbReference type="AlphaFoldDB" id="A0A0L8GCH7"/>
<gene>
    <name evidence="2" type="ORF">OCBIM_22035684mg</name>
</gene>
<evidence type="ECO:0000313" key="2">
    <source>
        <dbReference type="EMBL" id="KOF74732.1"/>
    </source>
</evidence>
<evidence type="ECO:0000256" key="1">
    <source>
        <dbReference type="SAM" id="Phobius"/>
    </source>
</evidence>
<feature type="transmembrane region" description="Helical" evidence="1">
    <location>
        <begin position="47"/>
        <end position="68"/>
    </location>
</feature>
<name>A0A0L8GCH7_OCTBM</name>
<feature type="transmembrane region" description="Helical" evidence="1">
    <location>
        <begin position="127"/>
        <end position="151"/>
    </location>
</feature>
<sequence length="163" mass="19244">MYVYIYIYKPMHSYAIIIIRLVSQKISTLFILKQLKISKEFSKNRLCFYQIVNLSNLTQISLFIFYHFCYSSALNERKQEETARRTILTLSFYYNCCLEVLIKHLQFNILAPVPPELASSPPLSLSFLFISFTLLEIYFSSFFCFCFVIFFSSLVSYRKASNV</sequence>
<keyword evidence="1" id="KW-0472">Membrane</keyword>
<reference evidence="2" key="1">
    <citation type="submission" date="2015-07" db="EMBL/GenBank/DDBJ databases">
        <title>MeaNS - Measles Nucleotide Surveillance Program.</title>
        <authorList>
            <person name="Tran T."/>
            <person name="Druce J."/>
        </authorList>
    </citation>
    <scope>NUCLEOTIDE SEQUENCE</scope>
    <source>
        <strain evidence="2">UCB-OBI-ISO-001</strain>
        <tissue evidence="2">Gonad</tissue>
    </source>
</reference>
<protein>
    <submittedName>
        <fullName evidence="2">Uncharacterized protein</fullName>
    </submittedName>
</protein>
<organism evidence="2">
    <name type="scientific">Octopus bimaculoides</name>
    <name type="common">California two-spotted octopus</name>
    <dbReference type="NCBI Taxonomy" id="37653"/>
    <lineage>
        <taxon>Eukaryota</taxon>
        <taxon>Metazoa</taxon>
        <taxon>Spiralia</taxon>
        <taxon>Lophotrochozoa</taxon>
        <taxon>Mollusca</taxon>
        <taxon>Cephalopoda</taxon>
        <taxon>Coleoidea</taxon>
        <taxon>Octopodiformes</taxon>
        <taxon>Octopoda</taxon>
        <taxon>Incirrata</taxon>
        <taxon>Octopodidae</taxon>
        <taxon>Octopus</taxon>
    </lineage>
</organism>
<dbReference type="EMBL" id="KQ422516">
    <property type="protein sequence ID" value="KOF74732.1"/>
    <property type="molecule type" value="Genomic_DNA"/>
</dbReference>
<proteinExistence type="predicted"/>